<feature type="region of interest" description="Disordered" evidence="6">
    <location>
        <begin position="809"/>
        <end position="846"/>
    </location>
</feature>
<feature type="compositionally biased region" description="Basic and acidic residues" evidence="6">
    <location>
        <begin position="694"/>
        <end position="705"/>
    </location>
</feature>
<feature type="domain" description="C2H2-type" evidence="7">
    <location>
        <begin position="3807"/>
        <end position="3835"/>
    </location>
</feature>
<dbReference type="GO" id="GO:0008270">
    <property type="term" value="F:zinc ion binding"/>
    <property type="evidence" value="ECO:0007669"/>
    <property type="project" value="UniProtKB-KW"/>
</dbReference>
<keyword evidence="3 5" id="KW-0863">Zinc-finger</keyword>
<dbReference type="Gene3D" id="3.30.160.60">
    <property type="entry name" value="Classic Zinc Finger"/>
    <property type="match status" value="4"/>
</dbReference>
<feature type="compositionally biased region" description="Basic and acidic residues" evidence="6">
    <location>
        <begin position="1075"/>
        <end position="1088"/>
    </location>
</feature>
<feature type="region of interest" description="Disordered" evidence="6">
    <location>
        <begin position="1022"/>
        <end position="1091"/>
    </location>
</feature>
<feature type="compositionally biased region" description="Polar residues" evidence="6">
    <location>
        <begin position="1158"/>
        <end position="1178"/>
    </location>
</feature>
<feature type="compositionally biased region" description="Polar residues" evidence="6">
    <location>
        <begin position="3346"/>
        <end position="3371"/>
    </location>
</feature>
<feature type="region of interest" description="Disordered" evidence="6">
    <location>
        <begin position="1140"/>
        <end position="1231"/>
    </location>
</feature>
<feature type="compositionally biased region" description="Low complexity" evidence="6">
    <location>
        <begin position="2033"/>
        <end position="2045"/>
    </location>
</feature>
<feature type="compositionally biased region" description="Low complexity" evidence="6">
    <location>
        <begin position="2286"/>
        <end position="2298"/>
    </location>
</feature>
<feature type="compositionally biased region" description="Polar residues" evidence="6">
    <location>
        <begin position="1722"/>
        <end position="1747"/>
    </location>
</feature>
<feature type="region of interest" description="Disordered" evidence="6">
    <location>
        <begin position="604"/>
        <end position="629"/>
    </location>
</feature>
<dbReference type="InterPro" id="IPR048385">
    <property type="entry name" value="Med15_central"/>
</dbReference>
<feature type="region of interest" description="Disordered" evidence="6">
    <location>
        <begin position="3446"/>
        <end position="3484"/>
    </location>
</feature>
<feature type="compositionally biased region" description="Polar residues" evidence="6">
    <location>
        <begin position="2701"/>
        <end position="2732"/>
    </location>
</feature>
<dbReference type="GeneID" id="115881614"/>
<evidence type="ECO:0000256" key="5">
    <source>
        <dbReference type="PROSITE-ProRule" id="PRU00042"/>
    </source>
</evidence>
<gene>
    <name evidence="9 10" type="primary">LOC115881614</name>
</gene>
<dbReference type="KEGG" id="soy:115881614"/>
<dbReference type="InterPro" id="IPR050688">
    <property type="entry name" value="Zinc_finger/UBP_domain"/>
</dbReference>
<dbReference type="PROSITE" id="PS50157">
    <property type="entry name" value="ZINC_FINGER_C2H2_2"/>
    <property type="match status" value="9"/>
</dbReference>
<accession>A0A6J2XTZ4</accession>
<feature type="compositionally biased region" description="Basic and acidic residues" evidence="6">
    <location>
        <begin position="330"/>
        <end position="359"/>
    </location>
</feature>
<feature type="compositionally biased region" description="Polar residues" evidence="6">
    <location>
        <begin position="3474"/>
        <end position="3484"/>
    </location>
</feature>
<feature type="compositionally biased region" description="Basic residues" evidence="6">
    <location>
        <begin position="1369"/>
        <end position="1378"/>
    </location>
</feature>
<feature type="compositionally biased region" description="Basic and acidic residues" evidence="6">
    <location>
        <begin position="809"/>
        <end position="831"/>
    </location>
</feature>
<feature type="region of interest" description="Disordered" evidence="6">
    <location>
        <begin position="694"/>
        <end position="733"/>
    </location>
</feature>
<keyword evidence="1" id="KW-0479">Metal-binding</keyword>
<feature type="domain" description="C2H2-type" evidence="7">
    <location>
        <begin position="2352"/>
        <end position="2381"/>
    </location>
</feature>
<dbReference type="SUPFAM" id="SSF57667">
    <property type="entry name" value="beta-beta-alpha zinc fingers"/>
    <property type="match status" value="1"/>
</dbReference>
<dbReference type="PROSITE" id="PS00028">
    <property type="entry name" value="ZINC_FINGER_C2H2_1"/>
    <property type="match status" value="6"/>
</dbReference>
<keyword evidence="2" id="KW-0677">Repeat</keyword>
<feature type="compositionally biased region" description="Basic residues" evidence="6">
    <location>
        <begin position="1709"/>
        <end position="1721"/>
    </location>
</feature>
<evidence type="ECO:0000313" key="10">
    <source>
        <dbReference type="RefSeq" id="XP_030755028.1"/>
    </source>
</evidence>
<dbReference type="GO" id="GO:0005634">
    <property type="term" value="C:nucleus"/>
    <property type="evidence" value="ECO:0007669"/>
    <property type="project" value="TreeGrafter"/>
</dbReference>
<feature type="region of interest" description="Disordered" evidence="6">
    <location>
        <begin position="2270"/>
        <end position="2298"/>
    </location>
</feature>
<feature type="compositionally biased region" description="Low complexity" evidence="6">
    <location>
        <begin position="288"/>
        <end position="302"/>
    </location>
</feature>
<proteinExistence type="predicted"/>
<feature type="compositionally biased region" description="Basic and acidic residues" evidence="6">
    <location>
        <begin position="255"/>
        <end position="266"/>
    </location>
</feature>
<dbReference type="Pfam" id="PF21538">
    <property type="entry name" value="Med15_M"/>
    <property type="match status" value="1"/>
</dbReference>
<feature type="region of interest" description="Disordered" evidence="6">
    <location>
        <begin position="882"/>
        <end position="996"/>
    </location>
</feature>
<feature type="compositionally biased region" description="Basic and acidic residues" evidence="6">
    <location>
        <begin position="275"/>
        <end position="287"/>
    </location>
</feature>
<evidence type="ECO:0000256" key="3">
    <source>
        <dbReference type="ARBA" id="ARBA00022771"/>
    </source>
</evidence>
<feature type="compositionally biased region" description="Basic residues" evidence="6">
    <location>
        <begin position="1216"/>
        <end position="1230"/>
    </location>
</feature>
<dbReference type="RefSeq" id="XP_030755027.1">
    <property type="nucleotide sequence ID" value="XM_030899167.1"/>
</dbReference>
<dbReference type="GO" id="GO:0045944">
    <property type="term" value="P:positive regulation of transcription by RNA polymerase II"/>
    <property type="evidence" value="ECO:0007669"/>
    <property type="project" value="TreeGrafter"/>
</dbReference>
<evidence type="ECO:0000256" key="1">
    <source>
        <dbReference type="ARBA" id="ARBA00022723"/>
    </source>
</evidence>
<evidence type="ECO:0000256" key="2">
    <source>
        <dbReference type="ARBA" id="ARBA00022737"/>
    </source>
</evidence>
<feature type="compositionally biased region" description="Basic residues" evidence="6">
    <location>
        <begin position="1626"/>
        <end position="1637"/>
    </location>
</feature>
<feature type="region of interest" description="Disordered" evidence="6">
    <location>
        <begin position="2701"/>
        <end position="2744"/>
    </location>
</feature>
<feature type="region of interest" description="Disordered" evidence="6">
    <location>
        <begin position="1701"/>
        <end position="1753"/>
    </location>
</feature>
<feature type="domain" description="C2H2-type" evidence="7">
    <location>
        <begin position="1556"/>
        <end position="1584"/>
    </location>
</feature>
<keyword evidence="8" id="KW-1185">Reference proteome</keyword>
<feature type="compositionally biased region" description="Acidic residues" evidence="6">
    <location>
        <begin position="2734"/>
        <end position="2744"/>
    </location>
</feature>
<dbReference type="InterPro" id="IPR036236">
    <property type="entry name" value="Znf_C2H2_sf"/>
</dbReference>
<dbReference type="PANTHER" id="PTHR24403:SF67">
    <property type="entry name" value="FI01116P-RELATED"/>
    <property type="match status" value="1"/>
</dbReference>
<feature type="compositionally biased region" description="Polar residues" evidence="6">
    <location>
        <begin position="948"/>
        <end position="957"/>
    </location>
</feature>
<feature type="region of interest" description="Disordered" evidence="6">
    <location>
        <begin position="1607"/>
        <end position="1649"/>
    </location>
</feature>
<feature type="region of interest" description="Disordered" evidence="6">
    <location>
        <begin position="1263"/>
        <end position="1294"/>
    </location>
</feature>
<feature type="domain" description="C2H2-type" evidence="7">
    <location>
        <begin position="2909"/>
        <end position="2936"/>
    </location>
</feature>
<dbReference type="PANTHER" id="PTHR24403">
    <property type="entry name" value="ZINC FINGER PROTEIN"/>
    <property type="match status" value="1"/>
</dbReference>
<feature type="compositionally biased region" description="Acidic residues" evidence="6">
    <location>
        <begin position="932"/>
        <end position="944"/>
    </location>
</feature>
<feature type="compositionally biased region" description="Basic and acidic residues" evidence="6">
    <location>
        <begin position="229"/>
        <end position="246"/>
    </location>
</feature>
<feature type="compositionally biased region" description="Polar residues" evidence="6">
    <location>
        <begin position="832"/>
        <end position="846"/>
    </location>
</feature>
<protein>
    <submittedName>
        <fullName evidence="9 10">Uncharacterized protein LOC115881614</fullName>
    </submittedName>
</protein>
<feature type="domain" description="C2H2-type" evidence="7">
    <location>
        <begin position="3642"/>
        <end position="3670"/>
    </location>
</feature>
<feature type="compositionally biased region" description="Basic and acidic residues" evidence="6">
    <location>
        <begin position="1335"/>
        <end position="1348"/>
    </location>
</feature>
<feature type="compositionally biased region" description="Polar residues" evidence="6">
    <location>
        <begin position="3399"/>
        <end position="3415"/>
    </location>
</feature>
<dbReference type="InterPro" id="IPR013087">
    <property type="entry name" value="Znf_C2H2_type"/>
</dbReference>
<name>A0A6J2XTZ4_SITOR</name>
<feature type="domain" description="C2H2-type" evidence="7">
    <location>
        <begin position="1513"/>
        <end position="1541"/>
    </location>
</feature>
<dbReference type="OrthoDB" id="4737882at2759"/>
<feature type="region of interest" description="Disordered" evidence="6">
    <location>
        <begin position="224"/>
        <end position="360"/>
    </location>
</feature>
<feature type="region of interest" description="Disordered" evidence="6">
    <location>
        <begin position="1314"/>
        <end position="1380"/>
    </location>
</feature>
<feature type="domain" description="C2H2-type" evidence="7">
    <location>
        <begin position="2876"/>
        <end position="2904"/>
    </location>
</feature>
<reference evidence="9 10" key="1">
    <citation type="submission" date="2025-04" db="UniProtKB">
        <authorList>
            <consortium name="RefSeq"/>
        </authorList>
    </citation>
    <scope>IDENTIFICATION</scope>
    <source>
        <tissue evidence="9 10">Gonads</tissue>
    </source>
</reference>
<organism evidence="8 9">
    <name type="scientific">Sitophilus oryzae</name>
    <name type="common">Rice weevil</name>
    <name type="synonym">Curculio oryzae</name>
    <dbReference type="NCBI Taxonomy" id="7048"/>
    <lineage>
        <taxon>Eukaryota</taxon>
        <taxon>Metazoa</taxon>
        <taxon>Ecdysozoa</taxon>
        <taxon>Arthropoda</taxon>
        <taxon>Hexapoda</taxon>
        <taxon>Insecta</taxon>
        <taxon>Pterygota</taxon>
        <taxon>Neoptera</taxon>
        <taxon>Endopterygota</taxon>
        <taxon>Coleoptera</taxon>
        <taxon>Polyphaga</taxon>
        <taxon>Cucujiformia</taxon>
        <taxon>Curculionidae</taxon>
        <taxon>Dryophthorinae</taxon>
        <taxon>Sitophilus</taxon>
    </lineage>
</organism>
<feature type="domain" description="C2H2-type" evidence="7">
    <location>
        <begin position="3030"/>
        <end position="3057"/>
    </location>
</feature>
<evidence type="ECO:0000256" key="6">
    <source>
        <dbReference type="SAM" id="MobiDB-lite"/>
    </source>
</evidence>
<feature type="region of interest" description="Disordered" evidence="6">
    <location>
        <begin position="3328"/>
        <end position="3434"/>
    </location>
</feature>
<dbReference type="RefSeq" id="XP_030755028.1">
    <property type="nucleotide sequence ID" value="XM_030899168.1"/>
</dbReference>
<feature type="region of interest" description="Disordered" evidence="6">
    <location>
        <begin position="771"/>
        <end position="792"/>
    </location>
</feature>
<feature type="domain" description="C2H2-type" evidence="7">
    <location>
        <begin position="2936"/>
        <end position="2959"/>
    </location>
</feature>
<evidence type="ECO:0000256" key="4">
    <source>
        <dbReference type="ARBA" id="ARBA00022833"/>
    </source>
</evidence>
<evidence type="ECO:0000313" key="8">
    <source>
        <dbReference type="Proteomes" id="UP000504635"/>
    </source>
</evidence>
<dbReference type="SMART" id="SM00355">
    <property type="entry name" value="ZnF_C2H2"/>
    <property type="match status" value="25"/>
</dbReference>
<dbReference type="Proteomes" id="UP000504635">
    <property type="component" value="Unplaced"/>
</dbReference>
<evidence type="ECO:0000259" key="7">
    <source>
        <dbReference type="PROSITE" id="PS50157"/>
    </source>
</evidence>
<feature type="compositionally biased region" description="Basic residues" evidence="6">
    <location>
        <begin position="1276"/>
        <end position="1289"/>
    </location>
</feature>
<feature type="compositionally biased region" description="Acidic residues" evidence="6">
    <location>
        <begin position="1143"/>
        <end position="1153"/>
    </location>
</feature>
<sequence>MDDQDDYEGKLESLRKYIPFLINMMTELKAKGNREAQLNKMQSLHDMITNSKNKLKVETLKRCEDVLRNIYFKVNPQLRMKYSLSSPSLSTENNVMPEIESTSFTPASPSPPPNSPLLRTEPVTIPTEKISSTQPSVVIQSKSYLPKIDVYSNVVINNPIKVANPILPDMSKPPISLDDLKTLEDDVHQKITDSYLTHASVNELQEYKKQLEVQIRVENVNSTMTPLEEQEKTLKESRSSKESKSHKESKKHKESKSSKESKSHKEGKSHKGSKSHKESKTSKESKSPSKNSSSSSSKSSSSKSDKHHKKLIQKVLKEPDSIFGSALSSIDEKLIGEKKNPKKADRRSSDVSDNKKESAVENVTESIFLKKCEDSERKSSDIEKSHTPKPEIVYKRLADKYNPKPRQKQVEAEAVDVEKKVAEVIEKNMKANVAMPFEVPSLLPRALENFINKSVSEIVTPGMLSETITPSAVLCAPSPVPCTSSPVHLQNLTSTATPLHPQILASTPSPVHLQTVASASTIPLTILPEPTLLSPPLLNPLTPNCQNIFQTPQSRPTPLFNASLRNPPILQTPNVSEPAWRNPQIHQTPDVSEPAWRNPQIHQTPDVSEPTWRNPQIHQTPDVSEPTWRNPQIHQTPDISEPAWRNPQIHQIPDVSEPVFSRGLNFEPPEYAPVRVDFEFDNRRMEFEPHSRLEFEPPHHSRDNRFGVNQRFIPPSTNSYNQPDWGGNYFRQNQMPEQNNYSERQWNDHYHQQWGGVRPGDPRSYKEYKEMKEREARANQENPKETKDPRLAAKEANNLVLAESKDPRLSKDVISRDPRLSKLRDRSKHDGNGTTSKSTTRETYNSKFDKMYSNTAKVKPHFKLEKTEEESFVSPLDSLYVSEKGKTGRGYGVQHFKIPKKSRKPEDIKPSNTKNDDSSGEENEAVSKVESETNDVSDGEDTLEESSVPIQPTSSKSDLNEIPESSKSDLILLPDSPKPELNVSSESSKPDLNVLPTVEENKQNMLQQIDLSRVVVCIKSEPSDDQGLSWASPDDDEFISEYDRYQTNDVEESDKNDVSVIEEPSSTQAEISPEPNKENKSDVAKPEESSEQNILAHFFENLLKSKNKKDKKSALFSLIETFSDSFDEKEINKIRKIIHVEENTEEESEEEKEAEAVKQSNEVGSTTEDLPEISNTEQEAVAESTVDDKSASDGQEPLVTKNIAEPIQESVGERIKSRKRNLVPKTKKKPKSELELLHADIQDMFIRDGVVTATGKRMCRILKSDPNALESPDNKKIRKKPGPKPKHKLAKEEIESGAKAVRIVIQKMPDDIMRPTTRLLRNQARKTSYAETDIDSDKGDNEPLRNETEELGSDDDDKSQSDETPSRMKGPRKIRRGRQWASGIIPKLKRKKSQEKIASKLDVVEPDKSYYLDYTDKTKLICKLCDFSGHLLTNHYVKEHPESEVFCSRMSPRQAVNAINDYSMNSKIYENIIEDKNRCLNYDYSCRICGYSTNTKPIAFYEHVTLHTGEYRHRCDACGFTCGNGKALAAHCRTIHEGQEKQVSRTNYKSTIVFGYLCGECNYLQLNQKNVQEHVNIFHLGDKPIIFKINMSEVLDPNIETLNINKNKELPEEPSPVPKLVEQTPTKRRRKPGPKSKTRPDEVSDKVDEDLETNLKDLITPDVEKTVIDNKEPVLVKKKPGPKSKTMVLVLESSNATINNVSQEAPLPVRRKPGPKSKTRIQKPSPTPEVTTSSEAVLQASTPSNAVNDFVREPINKKRRRSLDKLIPEDSTEDLDTIITLSSRSNRAAKDKATAKLKSLMESGEVPVIQKPTVVPEVPVVQISAVVPEVPVAQKPTVVESEKRVAQKPSVIAPAKESVVEKNVVVPSKKEDKIKSIEPDLNVFTCKTDIMEEDAKLTEERLRKMNELNKSIGSRESKLDFVNKLCNRLNSEQSPESSSESITEPIKVKAEYIDVPSYVAFEMNTQQLGEVNIPVMKTISEIRSTPCKKPVLDDSPVLPQANIQFKGKSMALFSNIIEKLQGKVNEAAVQQDSSDSNSSPSPLSPFEDSTAPTLIIGQFVKATRKHAGVVFSCLVNNCYVVTKDRLVFQLHCKFGHKDISLDSTLCDKCGIVLESTKDTTLLENTFDHLVFAHSDFLEEKSMLLRTRRLSGDKLSVKVEKDKEPDKPVESMATLELAHDNPFSFKIVDVMSLADTSSSPPETTPPQPQFIGTEPRSIVIPQSIVVTQPTTQPIVATQPIMTTQLIMATQPIVTTQPFVVTEPIVTTQPQAIGTKQPQLKPVPPLTPITSPSTSVVPSTTTYSSPSISNVFKQKPSSNQLIVKEAKLTASELSRPRKACKALQKFVETPADLYKCPHFYCMFSTKVRTLLERHLKIHRGDGDGMVACVYCDIKTPWEHVPMHIDIRHAQCEYACNYCLYRGLLKEYVCLHQHQSHASKEFVIVQVPPKSTKIFSLDESSRITDYKALCEPYRCYCNDLTQIEFLFENEFETHLKTYHCGAVRCGYPKCTHMGFASNMLDHWSASHAISKYQCGHCKTSNGDLMKMYQHFIKFHPSLKMHILARHTEMESTSMQQIEYGYTEKAFFMLGHIRKLPQIGLLLGSKGVPTIKILKMANNSSSISVPTIPSSSGSLALKQLPAIQQRQGQPAKAQLPSNIKLIVTTTSSEKFYFIPKLITTVASTSGVRVQTSTVSKSILANNTFESHSSVQPQKENNDINTSQEPINNVITDQGSPEENFEEPSPTEDEIAVSNLPPLFLLNEKSPVTPLEHVVVPDNVDDVGRLLPEDVDPLTFDDSTLAANLSSLDDPFNIIPPIIMEDPLNIDFADPMTASHELGASRSQLGMFNRTNSSISISASDDDGSGSIAYKEKGLSDFQLYQCAVCREQFGTSGDFKTHLINTTTCKKPGHKPFQCAHCDRQAKTPAVLIEHIQSHGVERFICSLCDEKFTTLSIVRAHIKNRHNIYHTNLVATDNTRTNIETDFFVVKPTLLNTPNTDVTRTNISSLSTSNSIEQYTPEQIDSIPNRQIFGSNVKCGLCSYQTKVRVNIVRHLQMHADEKSVPDTAPVNPVPCLEKNEKMFDKMINLAASSITTGRMGGPKSDKEEEKYPEFVATHCRFVCCAQGCSYLCPEEGNLKHHMMALHRDETNFTCAHCKCAILPCDAETAIKHFKLHGLHLYKCQYCSVLSHLKHKVEKHITDSHDGPVKVITIRYMESEPVEGETLEPSLITTPKSKPWRCCMCKVKCATKEDIHAHIVNKHEVDAQYKCTLCTFKNDKEESFQKHFDEEHPGHNMDIIFVYHKVEDDVPKEDNFDTTPLWQRDKPRVRHIRGILFDETSPPPAKVQKKSVKSSPISKAPAQNSDHQKVSKTPVQNSDPHKNLLDSIDAVAKGTDSVHRSPVVITDTQSEMVTKSSKSATNEIKEPKLEEPTENTRLSTDDVQIIQPPVNVIVLDSDESDTENGTPSTAKKLDDPGSLKESVSNSKLENSEAESQNVRCSKYHLTALYGGFGTPHKRQWRCPKCHSFKSRRVADFFFHIFKDFNVFRYKCKLCCDLSISFKYMLDHIKQHPGVTESIIEALPPHVKLETWIHMVIREQSVMILKNYTPMPKKPLAGETGFKCLFCEERSETLELGCEHMLYHWQVVPYECVFCTAQFYNESDLRSHCQKEHGNSHIVVMPKGPVLHQVIKEIELSYKRGLEVSDDRPAKRSKPNDPEVIKIDSDDDLLVVSATDENLVYCCELCAFMSGTEPLMQQHLSEQHFVSVPKFHIVKKNMVTDNLRCNWCPISLPEIELRDHFMINHPGQYFIPYKYQCKHCIRRYINVAKIKQHYTKSHPERRNPFLNHADAENLRLYKCSLCSYTAIQKLPILIKAHMRSHFRPLKCNHCGVLFKMMRFVKLHHSKAHPDLELDVETNAIMMADYLKHVDEVVKTATLQSQTAVAKKSTGASTSISTAEEYSYYGLPAEKIDLGKINSTFELDGLEYTTTVEDMSKMINIDPYVDLSDCNVIL</sequence>
<feature type="region of interest" description="Disordered" evidence="6">
    <location>
        <begin position="2027"/>
        <end position="2048"/>
    </location>
</feature>
<evidence type="ECO:0000313" key="9">
    <source>
        <dbReference type="RefSeq" id="XP_030755027.1"/>
    </source>
</evidence>
<feature type="compositionally biased region" description="Basic and acidic residues" evidence="6">
    <location>
        <begin position="904"/>
        <end position="917"/>
    </location>
</feature>
<keyword evidence="4" id="KW-0862">Zinc</keyword>